<accession>A0AAV4M6C3</accession>
<gene>
    <name evidence="1" type="ORF">CEXT_740111</name>
</gene>
<name>A0AAV4M6C3_CAEEX</name>
<evidence type="ECO:0000313" key="1">
    <source>
        <dbReference type="EMBL" id="GIX67380.1"/>
    </source>
</evidence>
<sequence>MTPEIKKNREKNFQLSTSLGALRIPDLRKVGTSTLTLASTAQAHWKTFEKMTTAARKKVFELLLHYSSKRRLSGTIGSEMTLFPSSS</sequence>
<evidence type="ECO:0000313" key="2">
    <source>
        <dbReference type="Proteomes" id="UP001054945"/>
    </source>
</evidence>
<reference evidence="1 2" key="1">
    <citation type="submission" date="2021-06" db="EMBL/GenBank/DDBJ databases">
        <title>Caerostris extrusa draft genome.</title>
        <authorList>
            <person name="Kono N."/>
            <person name="Arakawa K."/>
        </authorList>
    </citation>
    <scope>NUCLEOTIDE SEQUENCE [LARGE SCALE GENOMIC DNA]</scope>
</reference>
<organism evidence="1 2">
    <name type="scientific">Caerostris extrusa</name>
    <name type="common">Bark spider</name>
    <name type="synonym">Caerostris bankana</name>
    <dbReference type="NCBI Taxonomy" id="172846"/>
    <lineage>
        <taxon>Eukaryota</taxon>
        <taxon>Metazoa</taxon>
        <taxon>Ecdysozoa</taxon>
        <taxon>Arthropoda</taxon>
        <taxon>Chelicerata</taxon>
        <taxon>Arachnida</taxon>
        <taxon>Araneae</taxon>
        <taxon>Araneomorphae</taxon>
        <taxon>Entelegynae</taxon>
        <taxon>Araneoidea</taxon>
        <taxon>Araneidae</taxon>
        <taxon>Caerostris</taxon>
    </lineage>
</organism>
<dbReference type="EMBL" id="BPLR01019394">
    <property type="protein sequence ID" value="GIX67380.1"/>
    <property type="molecule type" value="Genomic_DNA"/>
</dbReference>
<dbReference type="AlphaFoldDB" id="A0AAV4M6C3"/>
<proteinExistence type="predicted"/>
<keyword evidence="2" id="KW-1185">Reference proteome</keyword>
<comment type="caution">
    <text evidence="1">The sequence shown here is derived from an EMBL/GenBank/DDBJ whole genome shotgun (WGS) entry which is preliminary data.</text>
</comment>
<dbReference type="Proteomes" id="UP001054945">
    <property type="component" value="Unassembled WGS sequence"/>
</dbReference>
<protein>
    <submittedName>
        <fullName evidence="1">Uncharacterized protein</fullName>
    </submittedName>
</protein>